<dbReference type="GO" id="GO:0008926">
    <property type="term" value="F:mannitol-1-phosphate 5-dehydrogenase activity"/>
    <property type="evidence" value="ECO:0007669"/>
    <property type="project" value="UniProtKB-EC"/>
</dbReference>
<name>A0A136Q8R0_9FIRM</name>
<dbReference type="PATRIC" id="fig|626937.4.peg.83"/>
<reference evidence="6 7" key="1">
    <citation type="submission" date="2016-02" db="EMBL/GenBank/DDBJ databases">
        <authorList>
            <person name="Wen L."/>
            <person name="He K."/>
            <person name="Yang H."/>
        </authorList>
    </citation>
    <scope>NUCLEOTIDE SEQUENCE [LARGE SCALE GENOMIC DNA]</scope>
    <source>
        <strain evidence="6 7">DSM 22607</strain>
    </source>
</reference>
<feature type="domain" description="Mannitol dehydrogenase C-terminal" evidence="5">
    <location>
        <begin position="222"/>
        <end position="373"/>
    </location>
</feature>
<accession>A0A136Q8R0</accession>
<dbReference type="InterPro" id="IPR013118">
    <property type="entry name" value="Mannitol_DH_C"/>
</dbReference>
<evidence type="ECO:0000256" key="2">
    <source>
        <dbReference type="ARBA" id="ARBA00023027"/>
    </source>
</evidence>
<evidence type="ECO:0000256" key="1">
    <source>
        <dbReference type="ARBA" id="ARBA00023002"/>
    </source>
</evidence>
<organism evidence="6 7">
    <name type="scientific">Christensenella minuta</name>
    <dbReference type="NCBI Taxonomy" id="626937"/>
    <lineage>
        <taxon>Bacteria</taxon>
        <taxon>Bacillati</taxon>
        <taxon>Bacillota</taxon>
        <taxon>Clostridia</taxon>
        <taxon>Christensenellales</taxon>
        <taxon>Christensenellaceae</taxon>
        <taxon>Christensenella</taxon>
    </lineage>
</organism>
<dbReference type="Pfam" id="PF08125">
    <property type="entry name" value="Mannitol_dh_C"/>
    <property type="match status" value="1"/>
</dbReference>
<dbReference type="Proteomes" id="UP000070366">
    <property type="component" value="Unassembled WGS sequence"/>
</dbReference>
<gene>
    <name evidence="6" type="ORF">HMPREF3293_00083</name>
</gene>
<dbReference type="PANTHER" id="PTHR30524:SF0">
    <property type="entry name" value="ALTRONATE OXIDOREDUCTASE-RELATED"/>
    <property type="match status" value="1"/>
</dbReference>
<evidence type="ECO:0000259" key="4">
    <source>
        <dbReference type="Pfam" id="PF01232"/>
    </source>
</evidence>
<dbReference type="SUPFAM" id="SSF51735">
    <property type="entry name" value="NAD(P)-binding Rossmann-fold domains"/>
    <property type="match status" value="1"/>
</dbReference>
<evidence type="ECO:0000256" key="3">
    <source>
        <dbReference type="ARBA" id="ARBA00048615"/>
    </source>
</evidence>
<keyword evidence="2" id="KW-0520">NAD</keyword>
<dbReference type="KEGG" id="cmiu:B1H56_11740"/>
<feature type="domain" description="Mannitol dehydrogenase N-terminal" evidence="4">
    <location>
        <begin position="14"/>
        <end position="211"/>
    </location>
</feature>
<proteinExistence type="predicted"/>
<dbReference type="PANTHER" id="PTHR30524">
    <property type="entry name" value="MANNITOL-1-PHOSPHATE 5-DEHYDROGENASE"/>
    <property type="match status" value="1"/>
</dbReference>
<dbReference type="STRING" id="626937.HMPREF3293_00083"/>
<comment type="caution">
    <text evidence="6">The sequence shown here is derived from an EMBL/GenBank/DDBJ whole genome shotgun (WGS) entry which is preliminary data.</text>
</comment>
<protein>
    <submittedName>
        <fullName evidence="6">Mannitol dehydrogenase domain protein</fullName>
    </submittedName>
</protein>
<sequence>MESQKQRRKKTMKQAVMYGAGNIGRGFIGKTLSESGYEVCFLDIVPEVIEAFNKDHEYRVRIVSNEGQRLDTVKHVRAVDANTKEAIQTIAACDIMASAVGVNVLPHIAENIAKGMRLRMRESGRPLDIILAENQLDADKIMRGYIYQYLNEDEKKWADENLGLVEASIGRMVPPLSPEERAGDPLLIAVEPYCQLPVDKEAFRGGIPDIKGLVPYAPFSFYIRRKLFVHNMGHAICAYLGWLRGYEYIYEAVADDRIKSTAQAAMDGSATALSKEYGVPESELKDHVRDLLSRFGNKALRDTTTRVGADPVRKLRRDDRLVGAALYCMEQGIDPAAIVTGIAAALRFAPEGDKAAAELQAALKTDGIDAVIEKYMGIPASGELAQLIKKEMA</sequence>
<dbReference type="Pfam" id="PF01232">
    <property type="entry name" value="Mannitol_dh"/>
    <property type="match status" value="1"/>
</dbReference>
<evidence type="ECO:0000313" key="6">
    <source>
        <dbReference type="EMBL" id="KXK67070.1"/>
    </source>
</evidence>
<dbReference type="GO" id="GO:0019592">
    <property type="term" value="P:mannitol catabolic process"/>
    <property type="evidence" value="ECO:0007669"/>
    <property type="project" value="TreeGrafter"/>
</dbReference>
<dbReference type="InterPro" id="IPR008927">
    <property type="entry name" value="6-PGluconate_DH-like_C_sf"/>
</dbReference>
<dbReference type="SUPFAM" id="SSF48179">
    <property type="entry name" value="6-phosphogluconate dehydrogenase C-terminal domain-like"/>
    <property type="match status" value="1"/>
</dbReference>
<dbReference type="Gene3D" id="3.40.50.720">
    <property type="entry name" value="NAD(P)-binding Rossmann-like Domain"/>
    <property type="match status" value="1"/>
</dbReference>
<dbReference type="InterPro" id="IPR013328">
    <property type="entry name" value="6PGD_dom2"/>
</dbReference>
<dbReference type="InterPro" id="IPR036291">
    <property type="entry name" value="NAD(P)-bd_dom_sf"/>
</dbReference>
<keyword evidence="7" id="KW-1185">Reference proteome</keyword>
<dbReference type="OrthoDB" id="271711at2"/>
<dbReference type="AlphaFoldDB" id="A0A136Q8R0"/>
<comment type="catalytic activity">
    <reaction evidence="3">
        <text>D-mannitol 1-phosphate + NAD(+) = beta-D-fructose 6-phosphate + NADH + H(+)</text>
        <dbReference type="Rhea" id="RHEA:19661"/>
        <dbReference type="ChEBI" id="CHEBI:15378"/>
        <dbReference type="ChEBI" id="CHEBI:57540"/>
        <dbReference type="ChEBI" id="CHEBI:57634"/>
        <dbReference type="ChEBI" id="CHEBI:57945"/>
        <dbReference type="ChEBI" id="CHEBI:61381"/>
        <dbReference type="EC" id="1.1.1.17"/>
    </reaction>
</comment>
<dbReference type="EMBL" id="LSZW01000003">
    <property type="protein sequence ID" value="KXK67070.1"/>
    <property type="molecule type" value="Genomic_DNA"/>
</dbReference>
<keyword evidence="1" id="KW-0560">Oxidoreductase</keyword>
<evidence type="ECO:0000259" key="5">
    <source>
        <dbReference type="Pfam" id="PF08125"/>
    </source>
</evidence>
<evidence type="ECO:0000313" key="7">
    <source>
        <dbReference type="Proteomes" id="UP000070366"/>
    </source>
</evidence>
<dbReference type="GO" id="GO:0005829">
    <property type="term" value="C:cytosol"/>
    <property type="evidence" value="ECO:0007669"/>
    <property type="project" value="TreeGrafter"/>
</dbReference>
<dbReference type="Gene3D" id="1.10.1040.10">
    <property type="entry name" value="N-(1-d-carboxylethyl)-l-norvaline Dehydrogenase, domain 2"/>
    <property type="match status" value="1"/>
</dbReference>
<dbReference type="InterPro" id="IPR013131">
    <property type="entry name" value="Mannitol_DH_N"/>
</dbReference>